<proteinExistence type="predicted"/>
<dbReference type="Pfam" id="PF13649">
    <property type="entry name" value="Methyltransf_25"/>
    <property type="match status" value="1"/>
</dbReference>
<dbReference type="Proteomes" id="UP000193986">
    <property type="component" value="Unassembled WGS sequence"/>
</dbReference>
<keyword evidence="3" id="KW-1185">Reference proteome</keyword>
<evidence type="ECO:0000313" key="2">
    <source>
        <dbReference type="EMBL" id="ORY26586.1"/>
    </source>
</evidence>
<feature type="domain" description="Methyltransferase" evidence="1">
    <location>
        <begin position="21"/>
        <end position="109"/>
    </location>
</feature>
<dbReference type="OrthoDB" id="2559463at2759"/>
<organism evidence="2 3">
    <name type="scientific">Naematelia encephala</name>
    <dbReference type="NCBI Taxonomy" id="71784"/>
    <lineage>
        <taxon>Eukaryota</taxon>
        <taxon>Fungi</taxon>
        <taxon>Dikarya</taxon>
        <taxon>Basidiomycota</taxon>
        <taxon>Agaricomycotina</taxon>
        <taxon>Tremellomycetes</taxon>
        <taxon>Tremellales</taxon>
        <taxon>Naemateliaceae</taxon>
        <taxon>Naematelia</taxon>
    </lineage>
</organism>
<evidence type="ECO:0000259" key="1">
    <source>
        <dbReference type="Pfam" id="PF13649"/>
    </source>
</evidence>
<evidence type="ECO:0000313" key="3">
    <source>
        <dbReference type="Proteomes" id="UP000193986"/>
    </source>
</evidence>
<dbReference type="STRING" id="71784.A0A1Y2AVS2"/>
<dbReference type="Gene3D" id="3.40.50.150">
    <property type="entry name" value="Vaccinia Virus protein VP39"/>
    <property type="match status" value="1"/>
</dbReference>
<protein>
    <submittedName>
        <fullName evidence="2">S-adenosyl-L-methionine-dependent methyltransferase</fullName>
    </submittedName>
</protein>
<dbReference type="PANTHER" id="PTHR43591">
    <property type="entry name" value="METHYLTRANSFERASE"/>
    <property type="match status" value="1"/>
</dbReference>
<reference evidence="2 3" key="1">
    <citation type="submission" date="2016-07" db="EMBL/GenBank/DDBJ databases">
        <title>Pervasive Adenine N6-methylation of Active Genes in Fungi.</title>
        <authorList>
            <consortium name="DOE Joint Genome Institute"/>
            <person name="Mondo S.J."/>
            <person name="Dannebaum R.O."/>
            <person name="Kuo R.C."/>
            <person name="Labutti K."/>
            <person name="Haridas S."/>
            <person name="Kuo A."/>
            <person name="Salamov A."/>
            <person name="Ahrendt S.R."/>
            <person name="Lipzen A."/>
            <person name="Sullivan W."/>
            <person name="Andreopoulos W.B."/>
            <person name="Clum A."/>
            <person name="Lindquist E."/>
            <person name="Daum C."/>
            <person name="Ramamoorthy G.K."/>
            <person name="Gryganskyi A."/>
            <person name="Culley D."/>
            <person name="Magnuson J.K."/>
            <person name="James T.Y."/>
            <person name="O'Malley M.A."/>
            <person name="Stajich J.E."/>
            <person name="Spatafora J.W."/>
            <person name="Visel A."/>
            <person name="Grigoriev I.V."/>
        </authorList>
    </citation>
    <scope>NUCLEOTIDE SEQUENCE [LARGE SCALE GENOMIC DNA]</scope>
    <source>
        <strain evidence="2 3">68-887.2</strain>
    </source>
</reference>
<dbReference type="InterPro" id="IPR041698">
    <property type="entry name" value="Methyltransf_25"/>
</dbReference>
<name>A0A1Y2AVS2_9TREE</name>
<dbReference type="SUPFAM" id="SSF53335">
    <property type="entry name" value="S-adenosyl-L-methionine-dependent methyltransferases"/>
    <property type="match status" value="1"/>
</dbReference>
<gene>
    <name evidence="2" type="ORF">BCR39DRAFT_253550</name>
</gene>
<comment type="caution">
    <text evidence="2">The sequence shown here is derived from an EMBL/GenBank/DDBJ whole genome shotgun (WGS) entry which is preliminary data.</text>
</comment>
<dbReference type="GO" id="GO:0008168">
    <property type="term" value="F:methyltransferase activity"/>
    <property type="evidence" value="ECO:0007669"/>
    <property type="project" value="UniProtKB-KW"/>
</dbReference>
<accession>A0A1Y2AVS2</accession>
<dbReference type="AlphaFoldDB" id="A0A1Y2AVS2"/>
<dbReference type="InParanoid" id="A0A1Y2AVS2"/>
<sequence length="254" mass="28546">MIGNVPPELDQQLGLGVPFSVLDVGCGTGSWALEIALAYPNTQVTAIDLVTCPLPTYPNNLTFEIRDIVKNLPYPDNSFDVVHVCDIKLGIHDYRSLIGECSRVLKPEGWLLGLELDCDPTLMLDNAEDVPRYLKSVSEFIKIFHTALSERGLNAYVARELGDYARQVTALDHVKHVRVVVPWNDWSDDPKLKLAGRHSRLAFEEFSSSIRILLQDHGVLNPDRLGNEAKAEMDQEGIRPIWGFYHLVARKRAM</sequence>
<dbReference type="CDD" id="cd02440">
    <property type="entry name" value="AdoMet_MTases"/>
    <property type="match status" value="1"/>
</dbReference>
<dbReference type="EMBL" id="MCFC01000046">
    <property type="protein sequence ID" value="ORY26586.1"/>
    <property type="molecule type" value="Genomic_DNA"/>
</dbReference>
<dbReference type="InterPro" id="IPR029063">
    <property type="entry name" value="SAM-dependent_MTases_sf"/>
</dbReference>
<keyword evidence="2" id="KW-0489">Methyltransferase</keyword>
<dbReference type="GO" id="GO:0032259">
    <property type="term" value="P:methylation"/>
    <property type="evidence" value="ECO:0007669"/>
    <property type="project" value="UniProtKB-KW"/>
</dbReference>
<keyword evidence="2" id="KW-0808">Transferase</keyword>